<protein>
    <submittedName>
        <fullName evidence="1">Uncharacterized protein</fullName>
    </submittedName>
</protein>
<organism evidence="1 2">
    <name type="scientific">Vibrio coralliirubri</name>
    <dbReference type="NCBI Taxonomy" id="1516159"/>
    <lineage>
        <taxon>Bacteria</taxon>
        <taxon>Pseudomonadati</taxon>
        <taxon>Pseudomonadota</taxon>
        <taxon>Gammaproteobacteria</taxon>
        <taxon>Vibrionales</taxon>
        <taxon>Vibrionaceae</taxon>
        <taxon>Vibrio</taxon>
    </lineage>
</organism>
<accession>A0A0T7E9V8</accession>
<evidence type="ECO:0000313" key="1">
    <source>
        <dbReference type="EMBL" id="CDU01357.1"/>
    </source>
</evidence>
<keyword evidence="2" id="KW-1185">Reference proteome</keyword>
<dbReference type="AlphaFoldDB" id="A0A0T7DVV2"/>
<dbReference type="EMBL" id="CCKJ01000245">
    <property type="protein sequence ID" value="CDU01357.1"/>
    <property type="molecule type" value="Genomic_DNA"/>
</dbReference>
<accession>A0A0T7DVV2</accession>
<gene>
    <name evidence="1" type="ORF">VCR31J2_90183</name>
</gene>
<dbReference type="Proteomes" id="UP000041625">
    <property type="component" value="Unassembled WGS sequence"/>
</dbReference>
<comment type="caution">
    <text evidence="1">The sequence shown here is derived from an EMBL/GenBank/DDBJ whole genome shotgun (WGS) entry which is preliminary data.</text>
</comment>
<name>A0A0T7DVV2_9VIBR</name>
<evidence type="ECO:0000313" key="2">
    <source>
        <dbReference type="Proteomes" id="UP000041625"/>
    </source>
</evidence>
<reference evidence="1 2" key="1">
    <citation type="submission" date="2014-06" db="EMBL/GenBank/DDBJ databases">
        <authorList>
            <person name="Le Roux F."/>
        </authorList>
    </citation>
    <scope>NUCLEOTIDE SEQUENCE [LARGE SCALE GENOMIC DNA]</scope>
    <source>
        <strain evidence="1 2">J2-31</strain>
    </source>
</reference>
<proteinExistence type="predicted"/>
<accession>A0A0T7D3U3</accession>
<sequence length="54" mass="6464">MQSYQSSQIVIYSARILYPINRVRQWQIYRNTETLVFSRTLMRVKQLPLSVSLS</sequence>